<name>A0A8H6XAF6_9AGAR</name>
<dbReference type="PANTHER" id="PTHR46072:SF2">
    <property type="entry name" value="AMIDASE (EUROFUNG)"/>
    <property type="match status" value="1"/>
</dbReference>
<dbReference type="EC" id="3.5.1.4" evidence="3"/>
<dbReference type="OrthoDB" id="6428749at2759"/>
<dbReference type="AlphaFoldDB" id="A0A8H6XAF6"/>
<comment type="similarity">
    <text evidence="2">Belongs to the amidase family.</text>
</comment>
<dbReference type="GO" id="GO:0004040">
    <property type="term" value="F:amidase activity"/>
    <property type="evidence" value="ECO:0007669"/>
    <property type="project" value="UniProtKB-EC"/>
</dbReference>
<evidence type="ECO:0000256" key="3">
    <source>
        <dbReference type="ARBA" id="ARBA00012922"/>
    </source>
</evidence>
<dbReference type="PROSITE" id="PS00571">
    <property type="entry name" value="AMIDASES"/>
    <property type="match status" value="1"/>
</dbReference>
<dbReference type="PANTHER" id="PTHR46072">
    <property type="entry name" value="AMIDASE-RELATED-RELATED"/>
    <property type="match status" value="1"/>
</dbReference>
<reference evidence="6" key="1">
    <citation type="submission" date="2020-05" db="EMBL/GenBank/DDBJ databases">
        <title>Mycena genomes resolve the evolution of fungal bioluminescence.</title>
        <authorList>
            <person name="Tsai I.J."/>
        </authorList>
    </citation>
    <scope>NUCLEOTIDE SEQUENCE</scope>
    <source>
        <strain evidence="6">160909Yilan</strain>
    </source>
</reference>
<protein>
    <recommendedName>
        <fullName evidence="3">amidase</fullName>
        <ecNumber evidence="3">3.5.1.4</ecNumber>
    </recommendedName>
</protein>
<proteinExistence type="inferred from homology"/>
<organism evidence="6 7">
    <name type="scientific">Mycena sanguinolenta</name>
    <dbReference type="NCBI Taxonomy" id="230812"/>
    <lineage>
        <taxon>Eukaryota</taxon>
        <taxon>Fungi</taxon>
        <taxon>Dikarya</taxon>
        <taxon>Basidiomycota</taxon>
        <taxon>Agaricomycotina</taxon>
        <taxon>Agaricomycetes</taxon>
        <taxon>Agaricomycetidae</taxon>
        <taxon>Agaricales</taxon>
        <taxon>Marasmiineae</taxon>
        <taxon>Mycenaceae</taxon>
        <taxon>Mycena</taxon>
    </lineage>
</organism>
<dbReference type="InterPro" id="IPR036928">
    <property type="entry name" value="AS_sf"/>
</dbReference>
<evidence type="ECO:0000256" key="2">
    <source>
        <dbReference type="ARBA" id="ARBA00009199"/>
    </source>
</evidence>
<keyword evidence="4" id="KW-0378">Hydrolase</keyword>
<dbReference type="Gene3D" id="3.90.1300.10">
    <property type="entry name" value="Amidase signature (AS) domain"/>
    <property type="match status" value="1"/>
</dbReference>
<accession>A0A8H6XAF6</accession>
<dbReference type="EMBL" id="JACAZH010000033">
    <property type="protein sequence ID" value="KAF7337448.1"/>
    <property type="molecule type" value="Genomic_DNA"/>
</dbReference>
<keyword evidence="7" id="KW-1185">Reference proteome</keyword>
<sequence length="650" mass="70841">MVVYGILDLSGLLPQISVKQDELENLDGGGALDTSLATHTASVQTRRLNVHHTAFNPGPGVTAPEDSLYPTNPFLNGDSPDLRSIQKISQASATVKNSLQRKRPTNSTGFQKEWLPSNLPSSETLNVIDFPRESDVLSALDLEITESAVAILLSNLASSKWSAVQVTTSFYKRAIVAQQLTNCLTEIFVKRALARAKELDEHLAKTGKVVGVLHGLPISLKDQISIKGIESTMGSYISWIGKVADKNSVLVDILESLGAVPFVKTNLPQTLMWIETFNHIFGRTTNPNNRSLTSGGSSGGEGALIALKGSPLGVGTDIGGSIRIPAGFCGVYGFRPSYNRIPFAGSANSLDGQDSVVSVLGPLSNTLDGLQIFFKAVLSEEPWKKDPLVIRKRWSNEEYNLIDHGNGKKLCFAIMWDNGIVAPHPPIRRGLQMTKDALLAAGHQVIDWKPYKQKEILANVVAICCSAATEEFKSVMAPDEPLVMSMKLIPEEGDMPGCRSPDSGVSAFELWKLHKKKRDLRQEHAKYWEDTVGQTGTGRPVDAIISPIAPHTALPHGQQKHGQYTMTLNMLDYPSLVIPVSKVDQALDVKQPRVEFYTPEDRKIYELYDPAMCENAPIGIQVTGRTMEEEAVLAMSAIVDEALKGAKSKL</sequence>
<comment type="catalytic activity">
    <reaction evidence="1">
        <text>a monocarboxylic acid amide + H2O = a monocarboxylate + NH4(+)</text>
        <dbReference type="Rhea" id="RHEA:12020"/>
        <dbReference type="ChEBI" id="CHEBI:15377"/>
        <dbReference type="ChEBI" id="CHEBI:28938"/>
        <dbReference type="ChEBI" id="CHEBI:35757"/>
        <dbReference type="ChEBI" id="CHEBI:83628"/>
        <dbReference type="EC" id="3.5.1.4"/>
    </reaction>
</comment>
<evidence type="ECO:0000259" key="5">
    <source>
        <dbReference type="Pfam" id="PF01425"/>
    </source>
</evidence>
<feature type="domain" description="Amidase" evidence="5">
    <location>
        <begin position="166"/>
        <end position="633"/>
    </location>
</feature>
<dbReference type="SUPFAM" id="SSF75304">
    <property type="entry name" value="Amidase signature (AS) enzymes"/>
    <property type="match status" value="1"/>
</dbReference>
<evidence type="ECO:0000313" key="6">
    <source>
        <dbReference type="EMBL" id="KAF7337448.1"/>
    </source>
</evidence>
<dbReference type="Pfam" id="PF01425">
    <property type="entry name" value="Amidase"/>
    <property type="match status" value="1"/>
</dbReference>
<evidence type="ECO:0000313" key="7">
    <source>
        <dbReference type="Proteomes" id="UP000623467"/>
    </source>
</evidence>
<dbReference type="Proteomes" id="UP000623467">
    <property type="component" value="Unassembled WGS sequence"/>
</dbReference>
<evidence type="ECO:0000256" key="1">
    <source>
        <dbReference type="ARBA" id="ARBA00001311"/>
    </source>
</evidence>
<gene>
    <name evidence="6" type="ORF">MSAN_02217700</name>
</gene>
<comment type="caution">
    <text evidence="6">The sequence shown here is derived from an EMBL/GenBank/DDBJ whole genome shotgun (WGS) entry which is preliminary data.</text>
</comment>
<evidence type="ECO:0000256" key="4">
    <source>
        <dbReference type="ARBA" id="ARBA00022801"/>
    </source>
</evidence>
<dbReference type="InterPro" id="IPR020556">
    <property type="entry name" value="Amidase_CS"/>
</dbReference>
<dbReference type="InterPro" id="IPR023631">
    <property type="entry name" value="Amidase_dom"/>
</dbReference>